<name>A0A239I0I3_9NOCA</name>
<evidence type="ECO:0000313" key="10">
    <source>
        <dbReference type="EMBL" id="SNS87047.1"/>
    </source>
</evidence>
<reference evidence="11" key="1">
    <citation type="submission" date="2017-06" db="EMBL/GenBank/DDBJ databases">
        <authorList>
            <person name="Varghese N."/>
            <person name="Submissions S."/>
        </authorList>
    </citation>
    <scope>NUCLEOTIDE SEQUENCE [LARGE SCALE GENOMIC DNA]</scope>
    <source>
        <strain evidence="11">JCM 23211</strain>
    </source>
</reference>
<dbReference type="InterPro" id="IPR050107">
    <property type="entry name" value="ABC_carbohydrate_import_ATPase"/>
</dbReference>
<evidence type="ECO:0000256" key="1">
    <source>
        <dbReference type="ARBA" id="ARBA00022448"/>
    </source>
</evidence>
<keyword evidence="11" id="KW-1185">Reference proteome</keyword>
<accession>A0A239I0I3</accession>
<dbReference type="RefSeq" id="WP_089246429.1">
    <property type="nucleotide sequence ID" value="NZ_FZOW01000006.1"/>
</dbReference>
<dbReference type="EMBL" id="FZOW01000006">
    <property type="protein sequence ID" value="SNS87047.1"/>
    <property type="molecule type" value="Genomic_DNA"/>
</dbReference>
<dbReference type="STRING" id="398843.A3K89_07190"/>
<keyword evidence="6 10" id="KW-0067">ATP-binding</keyword>
<dbReference type="InterPro" id="IPR003593">
    <property type="entry name" value="AAA+_ATPase"/>
</dbReference>
<organism evidence="10 11">
    <name type="scientific">Rhodococcoides kyotonense</name>
    <dbReference type="NCBI Taxonomy" id="398843"/>
    <lineage>
        <taxon>Bacteria</taxon>
        <taxon>Bacillati</taxon>
        <taxon>Actinomycetota</taxon>
        <taxon>Actinomycetes</taxon>
        <taxon>Mycobacteriales</taxon>
        <taxon>Nocardiaceae</taxon>
        <taxon>Rhodococcoides</taxon>
    </lineage>
</organism>
<proteinExistence type="predicted"/>
<dbReference type="GO" id="GO:0005524">
    <property type="term" value="F:ATP binding"/>
    <property type="evidence" value="ECO:0007669"/>
    <property type="project" value="UniProtKB-KW"/>
</dbReference>
<evidence type="ECO:0000256" key="8">
    <source>
        <dbReference type="ARBA" id="ARBA00023136"/>
    </source>
</evidence>
<dbReference type="AlphaFoldDB" id="A0A239I0I3"/>
<dbReference type="GO" id="GO:0016887">
    <property type="term" value="F:ATP hydrolysis activity"/>
    <property type="evidence" value="ECO:0007669"/>
    <property type="project" value="InterPro"/>
</dbReference>
<evidence type="ECO:0000256" key="5">
    <source>
        <dbReference type="ARBA" id="ARBA00022741"/>
    </source>
</evidence>
<evidence type="ECO:0000256" key="6">
    <source>
        <dbReference type="ARBA" id="ARBA00022840"/>
    </source>
</evidence>
<dbReference type="Pfam" id="PF00005">
    <property type="entry name" value="ABC_tran"/>
    <property type="match status" value="2"/>
</dbReference>
<evidence type="ECO:0000259" key="9">
    <source>
        <dbReference type="PROSITE" id="PS50893"/>
    </source>
</evidence>
<protein>
    <submittedName>
        <fullName evidence="10">Ribose transport system ATP-binding protein</fullName>
    </submittedName>
</protein>
<evidence type="ECO:0000256" key="4">
    <source>
        <dbReference type="ARBA" id="ARBA00022737"/>
    </source>
</evidence>
<feature type="domain" description="ABC transporter" evidence="9">
    <location>
        <begin position="260"/>
        <end position="502"/>
    </location>
</feature>
<dbReference type="PROSITE" id="PS50893">
    <property type="entry name" value="ABC_TRANSPORTER_2"/>
    <property type="match status" value="2"/>
</dbReference>
<dbReference type="InterPro" id="IPR003439">
    <property type="entry name" value="ABC_transporter-like_ATP-bd"/>
</dbReference>
<feature type="domain" description="ABC transporter" evidence="9">
    <location>
        <begin position="5"/>
        <end position="246"/>
    </location>
</feature>
<dbReference type="PROSITE" id="PS00211">
    <property type="entry name" value="ABC_TRANSPORTER_1"/>
    <property type="match status" value="1"/>
</dbReference>
<dbReference type="Gene3D" id="3.40.50.300">
    <property type="entry name" value="P-loop containing nucleotide triphosphate hydrolases"/>
    <property type="match status" value="2"/>
</dbReference>
<evidence type="ECO:0000313" key="11">
    <source>
        <dbReference type="Proteomes" id="UP000198327"/>
    </source>
</evidence>
<dbReference type="SMART" id="SM00382">
    <property type="entry name" value="AAA"/>
    <property type="match status" value="2"/>
</dbReference>
<keyword evidence="4" id="KW-0677">Repeat</keyword>
<dbReference type="CDD" id="cd03216">
    <property type="entry name" value="ABC_Carb_Monos_I"/>
    <property type="match status" value="1"/>
</dbReference>
<evidence type="ECO:0000256" key="3">
    <source>
        <dbReference type="ARBA" id="ARBA00022597"/>
    </source>
</evidence>
<keyword evidence="3" id="KW-0762">Sugar transport</keyword>
<keyword evidence="1" id="KW-0813">Transport</keyword>
<dbReference type="PANTHER" id="PTHR43790">
    <property type="entry name" value="CARBOHYDRATE TRANSPORT ATP-BINDING PROTEIN MG119-RELATED"/>
    <property type="match status" value="1"/>
</dbReference>
<evidence type="ECO:0000256" key="7">
    <source>
        <dbReference type="ARBA" id="ARBA00022967"/>
    </source>
</evidence>
<dbReference type="OrthoDB" id="7757085at2"/>
<dbReference type="InterPro" id="IPR027417">
    <property type="entry name" value="P-loop_NTPase"/>
</dbReference>
<evidence type="ECO:0000256" key="2">
    <source>
        <dbReference type="ARBA" id="ARBA00022475"/>
    </source>
</evidence>
<sequence>MTDALCITGLSKTFSSQRALDGVDLSLAPGEIRGLVGQNGCGKSTLIKVLAGYHDPDDGARIEVGGVQLHLGVPGSGEAAGLRFVHQDLGLVESLDVIDNLALGHGYATTALGTIDFRAERQRAKAALGELGLDLPLDRLAGSLSMSERTMLATARAVQDRSGTTSVLVLDEPTANLPAAEAVRLFDLVRRIRDRGVAVLFVSHHLGEVFTLCDTVTVMRDGKVVTTRPLEDLEESGLVELMIGRRVEEFLAEPEETTEREGDPVFEVEGLSCGAVRDLAFTIRPGEVLGIAGITGSGREQIVPALFGAESRGGTVTVDRRVVEPGRPDLAMSAGIGCVPAERSSNAAFAAASLRENVSVADPWAYTRRGMVSTKREKSDVAHWLERLGVRPTGDTERPLGTLSGGNQQKVVLARWLRRTPRVLLLDEPTQGVDIGAKADIHALVDSVAESGAAVLVVSTDHGELTRLCDRVIVLSVGSVVDDFVRPRIDPDRLTASTLKKPALATAAYTGARNR</sequence>
<dbReference type="Proteomes" id="UP000198327">
    <property type="component" value="Unassembled WGS sequence"/>
</dbReference>
<dbReference type="SUPFAM" id="SSF52540">
    <property type="entry name" value="P-loop containing nucleoside triphosphate hydrolases"/>
    <property type="match status" value="2"/>
</dbReference>
<keyword evidence="7" id="KW-1278">Translocase</keyword>
<keyword evidence="8" id="KW-0472">Membrane</keyword>
<dbReference type="PANTHER" id="PTHR43790:SF3">
    <property type="entry name" value="D-ALLOSE IMPORT ATP-BINDING PROTEIN ALSA-RELATED"/>
    <property type="match status" value="1"/>
</dbReference>
<keyword evidence="5" id="KW-0547">Nucleotide-binding</keyword>
<dbReference type="CDD" id="cd03215">
    <property type="entry name" value="ABC_Carb_Monos_II"/>
    <property type="match status" value="1"/>
</dbReference>
<dbReference type="InterPro" id="IPR017871">
    <property type="entry name" value="ABC_transporter-like_CS"/>
</dbReference>
<gene>
    <name evidence="10" type="ORF">SAMN05421642_106143</name>
</gene>
<keyword evidence="2" id="KW-1003">Cell membrane</keyword>